<evidence type="ECO:0000256" key="11">
    <source>
        <dbReference type="ARBA" id="ARBA00023134"/>
    </source>
</evidence>
<dbReference type="NCBIfam" id="TIGR00505">
    <property type="entry name" value="ribA"/>
    <property type="match status" value="1"/>
</dbReference>
<evidence type="ECO:0000259" key="15">
    <source>
        <dbReference type="Pfam" id="PF00925"/>
    </source>
</evidence>
<dbReference type="GO" id="GO:0008270">
    <property type="term" value="F:zinc ion binding"/>
    <property type="evidence" value="ECO:0007669"/>
    <property type="project" value="UniProtKB-UniRule"/>
</dbReference>
<dbReference type="InterPro" id="IPR036144">
    <property type="entry name" value="RibA-like_sf"/>
</dbReference>
<keyword evidence="6 14" id="KW-0686">Riboflavin biosynthesis</keyword>
<evidence type="ECO:0000313" key="16">
    <source>
        <dbReference type="EMBL" id="RKQ84606.1"/>
    </source>
</evidence>
<feature type="binding site" evidence="14">
    <location>
        <position position="394"/>
    </location>
    <ligand>
        <name>GTP</name>
        <dbReference type="ChEBI" id="CHEBI:37565"/>
    </ligand>
</feature>
<feature type="binding site" evidence="14">
    <location>
        <position position="389"/>
    </location>
    <ligand>
        <name>GTP</name>
        <dbReference type="ChEBI" id="CHEBI:37565"/>
    </ligand>
</feature>
<comment type="catalytic activity">
    <reaction evidence="1">
        <text>D-ribulose 5-phosphate = (2S)-2-hydroxy-3-oxobutyl phosphate + formate + H(+)</text>
        <dbReference type="Rhea" id="RHEA:18457"/>
        <dbReference type="ChEBI" id="CHEBI:15378"/>
        <dbReference type="ChEBI" id="CHEBI:15740"/>
        <dbReference type="ChEBI" id="CHEBI:58121"/>
        <dbReference type="ChEBI" id="CHEBI:58830"/>
        <dbReference type="EC" id="4.1.99.12"/>
    </reaction>
</comment>
<keyword evidence="10 14" id="KW-0862">Zinc</keyword>
<proteinExistence type="inferred from homology"/>
<dbReference type="EMBL" id="RBIJ01000003">
    <property type="protein sequence ID" value="RKQ84606.1"/>
    <property type="molecule type" value="Genomic_DNA"/>
</dbReference>
<evidence type="ECO:0000256" key="10">
    <source>
        <dbReference type="ARBA" id="ARBA00022833"/>
    </source>
</evidence>
<comment type="cofactor">
    <cofactor evidence="14">
        <name>Zn(2+)</name>
        <dbReference type="ChEBI" id="CHEBI:29105"/>
    </cofactor>
    <text evidence="14">Binds 1 zinc ion per subunit.</text>
</comment>
<evidence type="ECO:0000313" key="17">
    <source>
        <dbReference type="Proteomes" id="UP000267019"/>
    </source>
</evidence>
<dbReference type="InterPro" id="IPR032677">
    <property type="entry name" value="GTP_cyclohydro_II"/>
</dbReference>
<dbReference type="EC" id="3.5.4.25" evidence="14"/>
<evidence type="ECO:0000256" key="3">
    <source>
        <dbReference type="ARBA" id="ARBA00004853"/>
    </source>
</evidence>
<organism evidence="16 17">
    <name type="scientific">Brockia lithotrophica</name>
    <dbReference type="NCBI Taxonomy" id="933949"/>
    <lineage>
        <taxon>Bacteria</taxon>
        <taxon>Bacillati</taxon>
        <taxon>Bacillota</taxon>
        <taxon>Bacilli</taxon>
        <taxon>Bacillales</taxon>
        <taxon>Bacillales Family X. Incertae Sedis</taxon>
        <taxon>Brockia</taxon>
    </lineage>
</organism>
<feature type="domain" description="GTP cyclohydrolase II" evidence="15">
    <location>
        <begin position="240"/>
        <end position="410"/>
    </location>
</feature>
<dbReference type="GO" id="GO:0005525">
    <property type="term" value="F:GTP binding"/>
    <property type="evidence" value="ECO:0007669"/>
    <property type="project" value="UniProtKB-KW"/>
</dbReference>
<keyword evidence="11 14" id="KW-0342">GTP-binding</keyword>
<evidence type="ECO:0000256" key="4">
    <source>
        <dbReference type="ARBA" id="ARBA00004904"/>
    </source>
</evidence>
<dbReference type="InterPro" id="IPR000422">
    <property type="entry name" value="DHBP_synthase_RibB"/>
</dbReference>
<evidence type="ECO:0000256" key="2">
    <source>
        <dbReference type="ARBA" id="ARBA00002284"/>
    </source>
</evidence>
<dbReference type="UniPathway" id="UPA00275">
    <property type="reaction ID" value="UER00399"/>
</dbReference>
<comment type="pathway">
    <text evidence="3 14">Cofactor biosynthesis; riboflavin biosynthesis; 5-amino-6-(D-ribitylamino)uracil from GTP: step 1/4.</text>
</comment>
<dbReference type="Gene3D" id="3.40.50.10990">
    <property type="entry name" value="GTP cyclohydrolase II"/>
    <property type="match status" value="1"/>
</dbReference>
<keyword evidence="8 14" id="KW-0547">Nucleotide-binding</keyword>
<feature type="active site" description="Nucleophile" evidence="14">
    <location>
        <position position="368"/>
    </location>
</feature>
<feature type="binding site" evidence="14">
    <location>
        <begin position="332"/>
        <end position="334"/>
    </location>
    <ligand>
        <name>GTP</name>
        <dbReference type="ChEBI" id="CHEBI:37565"/>
    </ligand>
</feature>
<feature type="binding site" evidence="14">
    <location>
        <position position="354"/>
    </location>
    <ligand>
        <name>GTP</name>
        <dbReference type="ChEBI" id="CHEBI:37565"/>
    </ligand>
</feature>
<comment type="function">
    <text evidence="2">Catalyzes the conversion of D-ribulose 5-phosphate to formate and 3,4-dihydroxy-2-butanone 4-phosphate.</text>
</comment>
<dbReference type="SUPFAM" id="SSF142695">
    <property type="entry name" value="RibA-like"/>
    <property type="match status" value="1"/>
</dbReference>
<feature type="binding site" evidence="14">
    <location>
        <position position="306"/>
    </location>
    <ligand>
        <name>Zn(2+)</name>
        <dbReference type="ChEBI" id="CHEBI:29105"/>
        <note>catalytic</note>
    </ligand>
</feature>
<feature type="binding site" evidence="14">
    <location>
        <position position="308"/>
    </location>
    <ligand>
        <name>Zn(2+)</name>
        <dbReference type="ChEBI" id="CHEBI:29105"/>
        <note>catalytic</note>
    </ligand>
</feature>
<dbReference type="NCBIfam" id="TIGR00506">
    <property type="entry name" value="ribB"/>
    <property type="match status" value="1"/>
</dbReference>
<keyword evidence="17" id="KW-1185">Reference proteome</keyword>
<dbReference type="Pfam" id="PF00926">
    <property type="entry name" value="DHBP_synthase"/>
    <property type="match status" value="1"/>
</dbReference>
<evidence type="ECO:0000256" key="6">
    <source>
        <dbReference type="ARBA" id="ARBA00022619"/>
    </source>
</evidence>
<dbReference type="Pfam" id="PF00925">
    <property type="entry name" value="GTP_cyclohydro2"/>
    <property type="match status" value="1"/>
</dbReference>
<dbReference type="RefSeq" id="WP_252393328.1">
    <property type="nucleotide sequence ID" value="NZ_RBIJ01000003.1"/>
</dbReference>
<dbReference type="GO" id="GO:0005829">
    <property type="term" value="C:cytosol"/>
    <property type="evidence" value="ECO:0007669"/>
    <property type="project" value="TreeGrafter"/>
</dbReference>
<evidence type="ECO:0000256" key="14">
    <source>
        <dbReference type="HAMAP-Rule" id="MF_00179"/>
    </source>
</evidence>
<evidence type="ECO:0000256" key="13">
    <source>
        <dbReference type="ARBA" id="ARBA00049295"/>
    </source>
</evidence>
<comment type="similarity">
    <text evidence="14">Belongs to the GTP cyclohydrolase II family.</text>
</comment>
<protein>
    <recommendedName>
        <fullName evidence="14">GTP cyclohydrolase-2</fullName>
        <ecNumber evidence="14">3.5.4.25</ecNumber>
    </recommendedName>
    <alternativeName>
        <fullName evidence="14">GTP cyclohydrolase II</fullName>
    </alternativeName>
</protein>
<dbReference type="GO" id="GO:0008686">
    <property type="term" value="F:3,4-dihydroxy-2-butanone-4-phosphate synthase activity"/>
    <property type="evidence" value="ECO:0007669"/>
    <property type="project" value="UniProtKB-EC"/>
</dbReference>
<comment type="similarity">
    <text evidence="5">In the N-terminal section; belongs to the DHBP synthase family.</text>
</comment>
<keyword evidence="9 14" id="KW-0378">Hydrolase</keyword>
<evidence type="ECO:0000256" key="5">
    <source>
        <dbReference type="ARBA" id="ARBA00005520"/>
    </source>
</evidence>
<dbReference type="SUPFAM" id="SSF55821">
    <property type="entry name" value="YrdC/RibB"/>
    <property type="match status" value="1"/>
</dbReference>
<dbReference type="Proteomes" id="UP000267019">
    <property type="component" value="Unassembled WGS sequence"/>
</dbReference>
<reference evidence="16 17" key="1">
    <citation type="submission" date="2018-10" db="EMBL/GenBank/DDBJ databases">
        <title>Genomic Encyclopedia of Type Strains, Phase IV (KMG-IV): sequencing the most valuable type-strain genomes for metagenomic binning, comparative biology and taxonomic classification.</title>
        <authorList>
            <person name="Goeker M."/>
        </authorList>
    </citation>
    <scope>NUCLEOTIDE SEQUENCE [LARGE SCALE GENOMIC DNA]</scope>
    <source>
        <strain evidence="16 17">DSM 22653</strain>
    </source>
</reference>
<evidence type="ECO:0000256" key="9">
    <source>
        <dbReference type="ARBA" id="ARBA00022801"/>
    </source>
</evidence>
<comment type="pathway">
    <text evidence="4">Cofactor biosynthesis; riboflavin biosynthesis; 2-hydroxy-3-oxobutyl phosphate from D-ribulose 5-phosphate: step 1/1.</text>
</comment>
<gene>
    <name evidence="14" type="primary">ribA</name>
    <name evidence="16" type="ORF">C7438_1095</name>
</gene>
<dbReference type="CDD" id="cd00641">
    <property type="entry name" value="GTP_cyclohydro2"/>
    <property type="match status" value="1"/>
</dbReference>
<dbReference type="PANTHER" id="PTHR21327">
    <property type="entry name" value="GTP CYCLOHYDROLASE II-RELATED"/>
    <property type="match status" value="1"/>
</dbReference>
<accession>A0A660KX73</accession>
<dbReference type="GO" id="GO:0009231">
    <property type="term" value="P:riboflavin biosynthetic process"/>
    <property type="evidence" value="ECO:0007669"/>
    <property type="project" value="UniProtKB-UniRule"/>
</dbReference>
<comment type="catalytic activity">
    <reaction evidence="13 14">
        <text>GTP + 4 H2O = 2,5-diamino-6-hydroxy-4-(5-phosphoribosylamino)-pyrimidine + formate + 2 phosphate + 3 H(+)</text>
        <dbReference type="Rhea" id="RHEA:23704"/>
        <dbReference type="ChEBI" id="CHEBI:15377"/>
        <dbReference type="ChEBI" id="CHEBI:15378"/>
        <dbReference type="ChEBI" id="CHEBI:15740"/>
        <dbReference type="ChEBI" id="CHEBI:37565"/>
        <dbReference type="ChEBI" id="CHEBI:43474"/>
        <dbReference type="ChEBI" id="CHEBI:58614"/>
        <dbReference type="EC" id="3.5.4.25"/>
    </reaction>
</comment>
<dbReference type="GO" id="GO:0003935">
    <property type="term" value="F:GTP cyclohydrolase II activity"/>
    <property type="evidence" value="ECO:0007669"/>
    <property type="project" value="UniProtKB-UniRule"/>
</dbReference>
<keyword evidence="7 14" id="KW-0479">Metal-binding</keyword>
<feature type="active site" description="Proton acceptor" evidence="14">
    <location>
        <position position="366"/>
    </location>
</feature>
<feature type="binding site" evidence="14">
    <location>
        <position position="311"/>
    </location>
    <ligand>
        <name>GTP</name>
        <dbReference type="ChEBI" id="CHEBI:37565"/>
    </ligand>
</feature>
<dbReference type="PANTHER" id="PTHR21327:SF18">
    <property type="entry name" value="3,4-DIHYDROXY-2-BUTANONE 4-PHOSPHATE SYNTHASE"/>
    <property type="match status" value="1"/>
</dbReference>
<evidence type="ECO:0000256" key="12">
    <source>
        <dbReference type="ARBA" id="ARBA00043932"/>
    </source>
</evidence>
<dbReference type="PIRSF" id="PIRSF001259">
    <property type="entry name" value="RibA"/>
    <property type="match status" value="1"/>
</dbReference>
<feature type="binding site" evidence="14">
    <location>
        <position position="295"/>
    </location>
    <ligand>
        <name>Zn(2+)</name>
        <dbReference type="ChEBI" id="CHEBI:29105"/>
        <note>catalytic</note>
    </ligand>
</feature>
<dbReference type="FunFam" id="3.40.50.10990:FF:000001">
    <property type="entry name" value="Riboflavin biosynthesis protein RibBA"/>
    <property type="match status" value="1"/>
</dbReference>
<comment type="function">
    <text evidence="12 14">Catalyzes the conversion of GTP to 2,5-diamino-6-ribosylamino-4(3H)-pyrimidinone 5'-phosphate (DARP), formate and pyrophosphate.</text>
</comment>
<evidence type="ECO:0000256" key="7">
    <source>
        <dbReference type="ARBA" id="ARBA00022723"/>
    </source>
</evidence>
<evidence type="ECO:0000256" key="8">
    <source>
        <dbReference type="ARBA" id="ARBA00022741"/>
    </source>
</evidence>
<dbReference type="HAMAP" id="MF_00179">
    <property type="entry name" value="RibA"/>
    <property type="match status" value="1"/>
</dbReference>
<name>A0A660KX73_9BACL</name>
<dbReference type="InterPro" id="IPR017945">
    <property type="entry name" value="DHBP_synth_RibB-like_a/b_dom"/>
</dbReference>
<evidence type="ECO:0000256" key="1">
    <source>
        <dbReference type="ARBA" id="ARBA00000141"/>
    </source>
</evidence>
<dbReference type="AlphaFoldDB" id="A0A660KX73"/>
<comment type="caution">
    <text evidence="16">The sequence shown here is derived from an EMBL/GenBank/DDBJ whole genome shotgun (WGS) entry which is preliminary data.</text>
</comment>
<dbReference type="InterPro" id="IPR000926">
    <property type="entry name" value="RibA"/>
</dbReference>
<sequence length="437" mass="47838">MWEAQLRVEAAVRALRQGLPAIVLDDRDRENEGDFVLLAEHATPDVVHFMLREGRGLLCAPLDAERARELALAPMVAESQDPKETAFTVSVDHVSVKTGISARERALTLRALADPSARPEDFRRPGHVFPLVARPGGVRERRGHTEAAIELARLAGARPAAAIIEILDETGEPASLSYLERLAARENLPLLTVEDIARVVAAWDGAEGGAVGHLSASPSLARTGGTAPYIRLPRLERSDVVHLPSEYGAFRAVAYREPGAALSAAGNCTAREHLALWKGDISSDRPILVRVHSECLTGDVFGSYRCDCGPQLEAALARIEAEGGVLVYLRQEGRGIGLYEKLRAYALQERGFDTVDANLVLGHPVDARDYDVAAAILFDLGVRRVRLLTNNPDKVEALRQYGVEVVERVPLEIPPREENRRYLEAKKHRLGHLLSHL</sequence>
<feature type="binding site" evidence="14">
    <location>
        <begin position="290"/>
        <end position="294"/>
    </location>
    <ligand>
        <name>GTP</name>
        <dbReference type="ChEBI" id="CHEBI:37565"/>
    </ligand>
</feature>
<dbReference type="NCBIfam" id="NF001591">
    <property type="entry name" value="PRK00393.1"/>
    <property type="match status" value="1"/>
</dbReference>
<dbReference type="Gene3D" id="3.90.870.10">
    <property type="entry name" value="DHBP synthase"/>
    <property type="match status" value="1"/>
</dbReference>